<organism evidence="2 3">
    <name type="scientific">Streptomyces hokutonensis</name>
    <dbReference type="NCBI Taxonomy" id="1306990"/>
    <lineage>
        <taxon>Bacteria</taxon>
        <taxon>Bacillati</taxon>
        <taxon>Actinomycetota</taxon>
        <taxon>Actinomycetes</taxon>
        <taxon>Kitasatosporales</taxon>
        <taxon>Streptomycetaceae</taxon>
        <taxon>Streptomyces</taxon>
    </lineage>
</organism>
<feature type="transmembrane region" description="Helical" evidence="1">
    <location>
        <begin position="44"/>
        <end position="70"/>
    </location>
</feature>
<dbReference type="EMBL" id="JBIAHM010000009">
    <property type="protein sequence ID" value="MFE9601989.1"/>
    <property type="molecule type" value="Genomic_DNA"/>
</dbReference>
<keyword evidence="3" id="KW-1185">Reference proteome</keyword>
<evidence type="ECO:0000313" key="3">
    <source>
        <dbReference type="Proteomes" id="UP001601303"/>
    </source>
</evidence>
<sequence length="245" mass="26489">MKHLRDSRAWATVITIIVLGAGPVFLIGMGIWDWKLGLHTEDRVAVVNTVIAAASWLLVAVAGVVALLAYRDASGRPDLHIEITFNFSFPNEPVFLAGDAVTPDQHRQIEAFKQVSATVTLSNASLYAAKNPGVRIELEGLNDIGQQSGWQDEWVHMLGIHSLQWEGGTESIVHGEWSRTLPALDFTGLTELDPGNAALVVTLVADGVAPARTRMPVRFLNSAEYDAYSSERLVRLGGDPPATAA</sequence>
<dbReference type="Proteomes" id="UP001601303">
    <property type="component" value="Unassembled WGS sequence"/>
</dbReference>
<reference evidence="2 3" key="1">
    <citation type="submission" date="2024-10" db="EMBL/GenBank/DDBJ databases">
        <title>The Natural Products Discovery Center: Release of the First 8490 Sequenced Strains for Exploring Actinobacteria Biosynthetic Diversity.</title>
        <authorList>
            <person name="Kalkreuter E."/>
            <person name="Kautsar S.A."/>
            <person name="Yang D."/>
            <person name="Bader C.D."/>
            <person name="Teijaro C.N."/>
            <person name="Fluegel L."/>
            <person name="Davis C.M."/>
            <person name="Simpson J.R."/>
            <person name="Lauterbach L."/>
            <person name="Steele A.D."/>
            <person name="Gui C."/>
            <person name="Meng S."/>
            <person name="Li G."/>
            <person name="Viehrig K."/>
            <person name="Ye F."/>
            <person name="Su P."/>
            <person name="Kiefer A.F."/>
            <person name="Nichols A."/>
            <person name="Cepeda A.J."/>
            <person name="Yan W."/>
            <person name="Fan B."/>
            <person name="Jiang Y."/>
            <person name="Adhikari A."/>
            <person name="Zheng C.-J."/>
            <person name="Schuster L."/>
            <person name="Cowan T.M."/>
            <person name="Smanski M.J."/>
            <person name="Chevrette M.G."/>
            <person name="De Carvalho L.P.S."/>
            <person name="Shen B."/>
        </authorList>
    </citation>
    <scope>NUCLEOTIDE SEQUENCE [LARGE SCALE GENOMIC DNA]</scope>
    <source>
        <strain evidence="2 3">NPDC006488</strain>
    </source>
</reference>
<dbReference type="RefSeq" id="WP_388109589.1">
    <property type="nucleotide sequence ID" value="NZ_JBIAHM010000009.1"/>
</dbReference>
<keyword evidence="1" id="KW-0472">Membrane</keyword>
<evidence type="ECO:0000256" key="1">
    <source>
        <dbReference type="SAM" id="Phobius"/>
    </source>
</evidence>
<name>A0ABW6M780_9ACTN</name>
<evidence type="ECO:0000313" key="2">
    <source>
        <dbReference type="EMBL" id="MFE9601989.1"/>
    </source>
</evidence>
<accession>A0ABW6M780</accession>
<feature type="transmembrane region" description="Helical" evidence="1">
    <location>
        <begin position="9"/>
        <end position="32"/>
    </location>
</feature>
<proteinExistence type="predicted"/>
<keyword evidence="1" id="KW-0812">Transmembrane</keyword>
<comment type="caution">
    <text evidence="2">The sequence shown here is derived from an EMBL/GenBank/DDBJ whole genome shotgun (WGS) entry which is preliminary data.</text>
</comment>
<protein>
    <submittedName>
        <fullName evidence="2">Uncharacterized protein</fullName>
    </submittedName>
</protein>
<keyword evidence="1" id="KW-1133">Transmembrane helix</keyword>
<gene>
    <name evidence="2" type="ORF">ACFYNQ_25920</name>
</gene>